<feature type="region of interest" description="Disordered" evidence="1">
    <location>
        <begin position="192"/>
        <end position="299"/>
    </location>
</feature>
<dbReference type="Proteomes" id="UP001360953">
    <property type="component" value="Unassembled WGS sequence"/>
</dbReference>
<feature type="compositionally biased region" description="Low complexity" evidence="1">
    <location>
        <begin position="527"/>
        <end position="537"/>
    </location>
</feature>
<comment type="caution">
    <text evidence="2">The sequence shown here is derived from an EMBL/GenBank/DDBJ whole genome shotgun (WGS) entry which is preliminary data.</text>
</comment>
<feature type="region of interest" description="Disordered" evidence="1">
    <location>
        <begin position="397"/>
        <end position="443"/>
    </location>
</feature>
<reference evidence="2 3" key="1">
    <citation type="submission" date="2024-04" db="EMBL/GenBank/DDBJ databases">
        <title>Phyllosticta paracitricarpa is synonymous to the EU quarantine fungus P. citricarpa based on phylogenomic analyses.</title>
        <authorList>
            <consortium name="Lawrence Berkeley National Laboratory"/>
            <person name="Van ingen-buijs V.A."/>
            <person name="Van westerhoven A.C."/>
            <person name="Haridas S."/>
            <person name="Skiadas P."/>
            <person name="Martin F."/>
            <person name="Groenewald J.Z."/>
            <person name="Crous P.W."/>
            <person name="Seidl M.F."/>
        </authorList>
    </citation>
    <scope>NUCLEOTIDE SEQUENCE [LARGE SCALE GENOMIC DNA]</scope>
    <source>
        <strain evidence="2 3">CPC 17464</strain>
    </source>
</reference>
<evidence type="ECO:0000313" key="3">
    <source>
        <dbReference type="Proteomes" id="UP001360953"/>
    </source>
</evidence>
<dbReference type="GeneID" id="92030853"/>
<dbReference type="RefSeq" id="XP_066658597.1">
    <property type="nucleotide sequence ID" value="XM_066797947.1"/>
</dbReference>
<dbReference type="EMBL" id="JBBPEH010000002">
    <property type="protein sequence ID" value="KAK7542304.1"/>
    <property type="molecule type" value="Genomic_DNA"/>
</dbReference>
<feature type="compositionally biased region" description="Basic and acidic residues" evidence="1">
    <location>
        <begin position="215"/>
        <end position="224"/>
    </location>
</feature>
<feature type="compositionally biased region" description="Low complexity" evidence="1">
    <location>
        <begin position="578"/>
        <end position="598"/>
    </location>
</feature>
<feature type="compositionally biased region" description="Pro residues" evidence="1">
    <location>
        <begin position="538"/>
        <end position="559"/>
    </location>
</feature>
<feature type="compositionally biased region" description="Basic and acidic residues" evidence="1">
    <location>
        <begin position="234"/>
        <end position="252"/>
    </location>
</feature>
<feature type="compositionally biased region" description="Low complexity" evidence="1">
    <location>
        <begin position="466"/>
        <end position="517"/>
    </location>
</feature>
<proteinExistence type="predicted"/>
<feature type="compositionally biased region" description="Polar residues" evidence="1">
    <location>
        <begin position="63"/>
        <end position="76"/>
    </location>
</feature>
<evidence type="ECO:0008006" key="4">
    <source>
        <dbReference type="Google" id="ProtNLM"/>
    </source>
</evidence>
<feature type="region of interest" description="Disordered" evidence="1">
    <location>
        <begin position="462"/>
        <end position="598"/>
    </location>
</feature>
<gene>
    <name evidence="2" type="ORF">J3D65DRAFT_600068</name>
</gene>
<evidence type="ECO:0000256" key="1">
    <source>
        <dbReference type="SAM" id="MobiDB-lite"/>
    </source>
</evidence>
<feature type="compositionally biased region" description="Low complexity" evidence="1">
    <location>
        <begin position="1"/>
        <end position="21"/>
    </location>
</feature>
<name>A0ABR1M409_9PEZI</name>
<protein>
    <recommendedName>
        <fullName evidence="4">Proteophosphoglycan ppg4</fullName>
    </recommendedName>
</protein>
<keyword evidence="3" id="KW-1185">Reference proteome</keyword>
<feature type="region of interest" description="Disordered" evidence="1">
    <location>
        <begin position="1"/>
        <end position="76"/>
    </location>
</feature>
<accession>A0ABR1M409</accession>
<feature type="compositionally biased region" description="Acidic residues" evidence="1">
    <location>
        <begin position="200"/>
        <end position="209"/>
    </location>
</feature>
<organism evidence="2 3">
    <name type="scientific">Phyllosticta citribraziliensis</name>
    <dbReference type="NCBI Taxonomy" id="989973"/>
    <lineage>
        <taxon>Eukaryota</taxon>
        <taxon>Fungi</taxon>
        <taxon>Dikarya</taxon>
        <taxon>Ascomycota</taxon>
        <taxon>Pezizomycotina</taxon>
        <taxon>Dothideomycetes</taxon>
        <taxon>Dothideomycetes incertae sedis</taxon>
        <taxon>Botryosphaeriales</taxon>
        <taxon>Phyllostictaceae</taxon>
        <taxon>Phyllosticta</taxon>
    </lineage>
</organism>
<feature type="region of interest" description="Disordered" evidence="1">
    <location>
        <begin position="659"/>
        <end position="683"/>
    </location>
</feature>
<evidence type="ECO:0000313" key="2">
    <source>
        <dbReference type="EMBL" id="KAK7542304.1"/>
    </source>
</evidence>
<sequence>MSVTIPSASSSSSLSTEPFPSLDDVASLSKPKHLVPSLATLPSEGKATANQELEDVDCHGNSPDPSDSGNTATHSSMVNATIIPPSSWYPPTPLPSSISSSSTSSAVVARPPRLRKDFRFDLARVALSLASATAEASTSSSASTSTLSAAYASLVGKSKNENGSASGRRGMEGMRRWSGGLGLSLGLGLGLRGQRTLGGNEEEDDDQETTPDPPPKSELRKLGHEGPVPGALETEGRRGSRGKGREEGRDGTGDTGRTTNTGSAPRTVNGSGRIAPTAVAGPSKPPYGPGPHHQSSMQSCRVGGGCGLKGYSTPSSTTANANAIDLARDLEVPVDLLQLIEHDILELLDAQPDADAADQEGQDVGIRDGDVRRLASSSLDLAGVMDAVEELESCEASVIAGEGDEEEEGDEDEDEDEAAEEEDTEDVDERAGDPTWGADMTDESHQCWRDLAYAAAAAGVVMVSHQQVRQRQTSRSRSTSASPTAPSAGGVSSTAATGSSASTALSPSSIRSLSLVLEEVEDKDAEAPSPLFAASPSSSPPGHSPSPPLLPPAPSPTPNTTPCSPLSPAPSVAVGNNRSPMASPSASPRSISLPSPLLSSLYGTTRVRRVASQRSLRKTALLQAVLAEMAGPLAEEAGEERMARARLLRRTLAARAAANAEADAVAGSDDDGSGERRARARGSWEGLGSVGGWVYL</sequence>
<feature type="compositionally biased region" description="Acidic residues" evidence="1">
    <location>
        <begin position="402"/>
        <end position="428"/>
    </location>
</feature>